<dbReference type="GO" id="GO:0005741">
    <property type="term" value="C:mitochondrial outer membrane"/>
    <property type="evidence" value="ECO:0007669"/>
    <property type="project" value="UniProtKB-SubCell"/>
</dbReference>
<keyword evidence="12" id="KW-1185">Reference proteome</keyword>
<dbReference type="OrthoDB" id="19656at2759"/>
<sequence>MAGLLKRSAETVLDRGGAVRGFVNMGRDQTLPYRMKRHMEYHTSGTYWLMHYYANPKTSGVLMSQLKLDPRVIRCNVVKVTDKLNEMVAVGETQAPAAGDISVPSVASLGFKHRPVDFEEELHFKFWNPLHYYKALNQHRMRLNLPNPGQFEMLNREVKGTMLTNFMFDGGRADLAKILSPNFQVMHTFQLGLPGQPSSFEFAGVYADEDTLMHGKMDTDFNLQARLNYALSKKLQFKSQAQLASSDSQSMFQAESEYTGADYTANVKAINPSLVDGTGIYLASYLQSITPKLSIGAELLYQCPMPKVQETSTSFSVRYQPSADRVWVAQTQGTSLLTTSYWRKISDKCDAGAELQLVNIAAQGRRDASCSVGVKYDFAASTIRAMADNFGKVSMLLEEKIAPGFSFLVSGELDHLKGENKFGVGLNIES</sequence>
<dbReference type="EMBL" id="JANBUH010000465">
    <property type="protein sequence ID" value="KAJ2750987.1"/>
    <property type="molecule type" value="Genomic_DNA"/>
</dbReference>
<dbReference type="InterPro" id="IPR023614">
    <property type="entry name" value="Porin_dom_sf"/>
</dbReference>
<dbReference type="GO" id="GO:0003735">
    <property type="term" value="F:structural constituent of ribosome"/>
    <property type="evidence" value="ECO:0007669"/>
    <property type="project" value="InterPro"/>
</dbReference>
<evidence type="ECO:0000256" key="5">
    <source>
        <dbReference type="ARBA" id="ARBA00022452"/>
    </source>
</evidence>
<dbReference type="InterPro" id="IPR037930">
    <property type="entry name" value="Tom40"/>
</dbReference>
<gene>
    <name evidence="11" type="primary">TOM40</name>
    <name evidence="11" type="ORF">GGI19_004773</name>
</gene>
<accession>A0A9W8GTG0</accession>
<comment type="caution">
    <text evidence="11">The sequence shown here is derived from an EMBL/GenBank/DDBJ whole genome shotgun (WGS) entry which is preliminary data.</text>
</comment>
<evidence type="ECO:0000313" key="12">
    <source>
        <dbReference type="Proteomes" id="UP001140011"/>
    </source>
</evidence>
<dbReference type="PANTHER" id="PTHR10802">
    <property type="entry name" value="MITOCHONDRIAL IMPORT RECEPTOR SUBUNIT TOM40"/>
    <property type="match status" value="1"/>
</dbReference>
<dbReference type="SUPFAM" id="SSF54995">
    <property type="entry name" value="Ribosomal protein S6"/>
    <property type="match status" value="1"/>
</dbReference>
<comment type="subcellular location">
    <subcellularLocation>
        <location evidence="1">Mitochondrion outer membrane</location>
        <topology evidence="1">Multi-pass membrane protein</topology>
    </subcellularLocation>
</comment>
<keyword evidence="10" id="KW-0472">Membrane</keyword>
<dbReference type="Gene3D" id="3.30.70.60">
    <property type="match status" value="1"/>
</dbReference>
<evidence type="ECO:0000256" key="1">
    <source>
        <dbReference type="ARBA" id="ARBA00004374"/>
    </source>
</evidence>
<dbReference type="Pfam" id="PF01250">
    <property type="entry name" value="Ribosomal_S6"/>
    <property type="match status" value="1"/>
</dbReference>
<keyword evidence="9" id="KW-0496">Mitochondrion</keyword>
<dbReference type="Proteomes" id="UP001140011">
    <property type="component" value="Unassembled WGS sequence"/>
</dbReference>
<name>A0A9W8GTG0_9FUNG</name>
<evidence type="ECO:0000256" key="6">
    <source>
        <dbReference type="ARBA" id="ARBA00022692"/>
    </source>
</evidence>
<dbReference type="AlphaFoldDB" id="A0A9W8GTG0"/>
<dbReference type="CDD" id="cd15465">
    <property type="entry name" value="bS6_mito"/>
    <property type="match status" value="1"/>
</dbReference>
<comment type="similarity">
    <text evidence="2">Belongs to the bacterial ribosomal protein bS6 family.</text>
</comment>
<evidence type="ECO:0000256" key="8">
    <source>
        <dbReference type="ARBA" id="ARBA00022927"/>
    </source>
</evidence>
<keyword evidence="7" id="KW-1000">Mitochondrion outer membrane</keyword>
<dbReference type="GO" id="GO:0005840">
    <property type="term" value="C:ribosome"/>
    <property type="evidence" value="ECO:0007669"/>
    <property type="project" value="InterPro"/>
</dbReference>
<evidence type="ECO:0000256" key="4">
    <source>
        <dbReference type="ARBA" id="ARBA00022448"/>
    </source>
</evidence>
<dbReference type="InterPro" id="IPR035980">
    <property type="entry name" value="Ribosomal_bS6_sf"/>
</dbReference>
<dbReference type="InterPro" id="IPR027246">
    <property type="entry name" value="Porin_Euk/Tom40"/>
</dbReference>
<protein>
    <submittedName>
        <fullName evidence="11">Translocase of outer mitochondrial membrane</fullName>
    </submittedName>
</protein>
<evidence type="ECO:0000256" key="7">
    <source>
        <dbReference type="ARBA" id="ARBA00022787"/>
    </source>
</evidence>
<dbReference type="GO" id="GO:0019843">
    <property type="term" value="F:rRNA binding"/>
    <property type="evidence" value="ECO:0007669"/>
    <property type="project" value="InterPro"/>
</dbReference>
<proteinExistence type="inferred from homology"/>
<reference evidence="11" key="1">
    <citation type="submission" date="2022-07" db="EMBL/GenBank/DDBJ databases">
        <title>Phylogenomic reconstructions and comparative analyses of Kickxellomycotina fungi.</title>
        <authorList>
            <person name="Reynolds N.K."/>
            <person name="Stajich J.E."/>
            <person name="Barry K."/>
            <person name="Grigoriev I.V."/>
            <person name="Crous P."/>
            <person name="Smith M.E."/>
        </authorList>
    </citation>
    <scope>NUCLEOTIDE SEQUENCE</scope>
    <source>
        <strain evidence="11">BCRC 34297</strain>
    </source>
</reference>
<keyword evidence="5" id="KW-1134">Transmembrane beta strand</keyword>
<dbReference type="Pfam" id="PF01459">
    <property type="entry name" value="Porin_3"/>
    <property type="match status" value="1"/>
</dbReference>
<evidence type="ECO:0000256" key="3">
    <source>
        <dbReference type="ARBA" id="ARBA00010510"/>
    </source>
</evidence>
<evidence type="ECO:0000313" key="11">
    <source>
        <dbReference type="EMBL" id="KAJ2750987.1"/>
    </source>
</evidence>
<keyword evidence="4" id="KW-0813">Transport</keyword>
<dbReference type="GO" id="GO:0030150">
    <property type="term" value="P:protein import into mitochondrial matrix"/>
    <property type="evidence" value="ECO:0007669"/>
    <property type="project" value="InterPro"/>
</dbReference>
<evidence type="ECO:0000256" key="10">
    <source>
        <dbReference type="ARBA" id="ARBA00023136"/>
    </source>
</evidence>
<dbReference type="GO" id="GO:0006412">
    <property type="term" value="P:translation"/>
    <property type="evidence" value="ECO:0007669"/>
    <property type="project" value="InterPro"/>
</dbReference>
<keyword evidence="8" id="KW-0653">Protein transport</keyword>
<comment type="similarity">
    <text evidence="3">Belongs to the Tom40 family.</text>
</comment>
<evidence type="ECO:0000256" key="2">
    <source>
        <dbReference type="ARBA" id="ARBA00009512"/>
    </source>
</evidence>
<dbReference type="CDD" id="cd07305">
    <property type="entry name" value="Porin3_Tom40"/>
    <property type="match status" value="1"/>
</dbReference>
<keyword evidence="6" id="KW-0812">Transmembrane</keyword>
<organism evidence="11 12">
    <name type="scientific">Coemansia pectinata</name>
    <dbReference type="NCBI Taxonomy" id="1052879"/>
    <lineage>
        <taxon>Eukaryota</taxon>
        <taxon>Fungi</taxon>
        <taxon>Fungi incertae sedis</taxon>
        <taxon>Zoopagomycota</taxon>
        <taxon>Kickxellomycotina</taxon>
        <taxon>Kickxellomycetes</taxon>
        <taxon>Kickxellales</taxon>
        <taxon>Kickxellaceae</taxon>
        <taxon>Coemansia</taxon>
    </lineage>
</organism>
<dbReference type="Gene3D" id="2.40.160.10">
    <property type="entry name" value="Porin"/>
    <property type="match status" value="1"/>
</dbReference>
<evidence type="ECO:0000256" key="9">
    <source>
        <dbReference type="ARBA" id="ARBA00023128"/>
    </source>
</evidence>
<dbReference type="GO" id="GO:0008320">
    <property type="term" value="F:protein transmembrane transporter activity"/>
    <property type="evidence" value="ECO:0007669"/>
    <property type="project" value="InterPro"/>
</dbReference>
<dbReference type="InterPro" id="IPR014717">
    <property type="entry name" value="Transl_elong_EF1B/ribsomal_bS6"/>
</dbReference>
<dbReference type="InterPro" id="IPR000529">
    <property type="entry name" value="Ribosomal_bS6"/>
</dbReference>